<accession>A0A8S5PVW4</accession>
<protein>
    <submittedName>
        <fullName evidence="1">Uncharacterized protein</fullName>
    </submittedName>
</protein>
<organism evidence="1">
    <name type="scientific">Siphoviridae sp. ctd9R8</name>
    <dbReference type="NCBI Taxonomy" id="2825576"/>
    <lineage>
        <taxon>Viruses</taxon>
        <taxon>Duplodnaviria</taxon>
        <taxon>Heunggongvirae</taxon>
        <taxon>Uroviricota</taxon>
        <taxon>Caudoviricetes</taxon>
    </lineage>
</organism>
<proteinExistence type="predicted"/>
<dbReference type="EMBL" id="BK015515">
    <property type="protein sequence ID" value="DAE10597.1"/>
    <property type="molecule type" value="Genomic_DNA"/>
</dbReference>
<sequence>MIPESPSILSVVPLISSLSVHSANFSAILPMT</sequence>
<name>A0A8S5PVW4_9CAUD</name>
<evidence type="ECO:0000313" key="1">
    <source>
        <dbReference type="EMBL" id="DAE10597.1"/>
    </source>
</evidence>
<reference evidence="1" key="1">
    <citation type="journal article" date="2021" name="Proc. Natl. Acad. Sci. U.S.A.">
        <title>A Catalog of Tens of Thousands of Viruses from Human Metagenomes Reveals Hidden Associations with Chronic Diseases.</title>
        <authorList>
            <person name="Tisza M.J."/>
            <person name="Buck C.B."/>
        </authorList>
    </citation>
    <scope>NUCLEOTIDE SEQUENCE</scope>
    <source>
        <strain evidence="1">Ctd9R8</strain>
    </source>
</reference>